<dbReference type="EMBL" id="CP119180">
    <property type="protein sequence ID" value="WOB79520.1"/>
    <property type="molecule type" value="Genomic_DNA"/>
</dbReference>
<name>A0ACD4VPL0_9CAUL</name>
<accession>A0ACD4VPL0</accession>
<gene>
    <name evidence="1" type="ORF">PZA08_04945</name>
</gene>
<reference evidence="1" key="1">
    <citation type="submission" date="2023-03" db="EMBL/GenBank/DDBJ databases">
        <title>Genome sequence of Brevundimonas nasdae SJTX8.</title>
        <authorList>
            <person name="Liang R."/>
        </authorList>
    </citation>
    <scope>NUCLEOTIDE SEQUENCE</scope>
    <source>
        <strain evidence="1">X8</strain>
    </source>
</reference>
<evidence type="ECO:0000313" key="2">
    <source>
        <dbReference type="Proteomes" id="UP001302493"/>
    </source>
</evidence>
<protein>
    <submittedName>
        <fullName evidence="1">Uncharacterized protein</fullName>
    </submittedName>
</protein>
<organism evidence="1 2">
    <name type="scientific">Brevundimonas nasdae</name>
    <dbReference type="NCBI Taxonomy" id="172043"/>
    <lineage>
        <taxon>Bacteria</taxon>
        <taxon>Pseudomonadati</taxon>
        <taxon>Pseudomonadota</taxon>
        <taxon>Alphaproteobacteria</taxon>
        <taxon>Caulobacterales</taxon>
        <taxon>Caulobacteraceae</taxon>
        <taxon>Brevundimonas</taxon>
    </lineage>
</organism>
<keyword evidence="2" id="KW-1185">Reference proteome</keyword>
<sequence>MKVLVPLLVGAGLLGCGSEPATSVENRREDSAVQGIQPVASNTLGQCSTFIGASLSDADRAALWDGRGDAQPLCLFVASVAWADHDRQKASDLYALAMVRYRYDAVRCAAPVPDALVSSMVAARMATESRLADLGIFVGPQEIGAAAQRSESYVYPVGHLQQQCEGKLRPESEWAGLRVEMQDAVARAMASPQ</sequence>
<evidence type="ECO:0000313" key="1">
    <source>
        <dbReference type="EMBL" id="WOB79520.1"/>
    </source>
</evidence>
<proteinExistence type="predicted"/>
<dbReference type="Proteomes" id="UP001302493">
    <property type="component" value="Chromosome"/>
</dbReference>